<dbReference type="PROSITE" id="PS50082">
    <property type="entry name" value="WD_REPEATS_2"/>
    <property type="match status" value="2"/>
</dbReference>
<name>A0AAE0G725_9CHLO</name>
<evidence type="ECO:0000256" key="2">
    <source>
        <dbReference type="ARBA" id="ARBA00022737"/>
    </source>
</evidence>
<dbReference type="Pfam" id="PF00400">
    <property type="entry name" value="WD40"/>
    <property type="match status" value="3"/>
</dbReference>
<evidence type="ECO:0000256" key="1">
    <source>
        <dbReference type="ARBA" id="ARBA00022574"/>
    </source>
</evidence>
<evidence type="ECO:0000313" key="4">
    <source>
        <dbReference type="EMBL" id="KAK3272797.1"/>
    </source>
</evidence>
<dbReference type="InterPro" id="IPR051959">
    <property type="entry name" value="PAK1-Kinase_Regulator"/>
</dbReference>
<dbReference type="InterPro" id="IPR019775">
    <property type="entry name" value="WD40_repeat_CS"/>
</dbReference>
<organism evidence="4 5">
    <name type="scientific">Cymbomonas tetramitiformis</name>
    <dbReference type="NCBI Taxonomy" id="36881"/>
    <lineage>
        <taxon>Eukaryota</taxon>
        <taxon>Viridiplantae</taxon>
        <taxon>Chlorophyta</taxon>
        <taxon>Pyramimonadophyceae</taxon>
        <taxon>Pyramimonadales</taxon>
        <taxon>Pyramimonadaceae</taxon>
        <taxon>Cymbomonas</taxon>
    </lineage>
</organism>
<protein>
    <submittedName>
        <fullName evidence="4">Uncharacterized protein</fullName>
    </submittedName>
</protein>
<dbReference type="EMBL" id="LGRX02008785">
    <property type="protein sequence ID" value="KAK3272797.1"/>
    <property type="molecule type" value="Genomic_DNA"/>
</dbReference>
<dbReference type="Gene3D" id="2.130.10.10">
    <property type="entry name" value="YVTN repeat-like/Quinoprotein amine dehydrogenase"/>
    <property type="match status" value="2"/>
</dbReference>
<evidence type="ECO:0000256" key="3">
    <source>
        <dbReference type="PROSITE-ProRule" id="PRU00221"/>
    </source>
</evidence>
<keyword evidence="1 3" id="KW-0853">WD repeat</keyword>
<dbReference type="InterPro" id="IPR001680">
    <property type="entry name" value="WD40_rpt"/>
</dbReference>
<feature type="repeat" description="WD" evidence="3">
    <location>
        <begin position="83"/>
        <end position="128"/>
    </location>
</feature>
<feature type="non-terminal residue" evidence="4">
    <location>
        <position position="197"/>
    </location>
</feature>
<reference evidence="4 5" key="1">
    <citation type="journal article" date="2015" name="Genome Biol. Evol.">
        <title>Comparative Genomics of a Bacterivorous Green Alga Reveals Evolutionary Causalities and Consequences of Phago-Mixotrophic Mode of Nutrition.</title>
        <authorList>
            <person name="Burns J.A."/>
            <person name="Paasch A."/>
            <person name="Narechania A."/>
            <person name="Kim E."/>
        </authorList>
    </citation>
    <scope>NUCLEOTIDE SEQUENCE [LARGE SCALE GENOMIC DNA]</scope>
    <source>
        <strain evidence="4 5">PLY_AMNH</strain>
    </source>
</reference>
<keyword evidence="2" id="KW-0677">Repeat</keyword>
<dbReference type="SMART" id="SM00320">
    <property type="entry name" value="WD40"/>
    <property type="match status" value="3"/>
</dbReference>
<dbReference type="PROSITE" id="PS50294">
    <property type="entry name" value="WD_REPEATS_REGION"/>
    <property type="match status" value="1"/>
</dbReference>
<keyword evidence="5" id="KW-1185">Reference proteome</keyword>
<dbReference type="PANTHER" id="PTHR44675:SF1">
    <property type="entry name" value="P21-ACTIVATED PROTEIN KINASE-INTERACTING PROTEIN 1"/>
    <property type="match status" value="1"/>
</dbReference>
<accession>A0AAE0G725</accession>
<dbReference type="Proteomes" id="UP001190700">
    <property type="component" value="Unassembled WGS sequence"/>
</dbReference>
<evidence type="ECO:0000313" key="5">
    <source>
        <dbReference type="Proteomes" id="UP001190700"/>
    </source>
</evidence>
<gene>
    <name evidence="4" type="ORF">CYMTET_18924</name>
</gene>
<dbReference type="InterPro" id="IPR015943">
    <property type="entry name" value="WD40/YVTN_repeat-like_dom_sf"/>
</dbReference>
<sequence length="197" mass="21136">MAVSRSGLILAAGSYERFLFGFEIDDAKEGPQESAQLKQVFCAAAHRSPVKCVASAGHFLACGGADDTIRLFNMRNSKDLGSLEHHQGAITDLDFIRDEAGLPAYLISGSEDTNLCIWKTGNWAHLQTLEGHKKPVVSLTAHPTGSLALSVATDAGVILWDLATAKRAAKMRLSDGAPERIRFTPEGDEFLAAIGKQ</sequence>
<dbReference type="PANTHER" id="PTHR44675">
    <property type="entry name" value="PAK1 INTERACTING PROTEIN 1"/>
    <property type="match status" value="1"/>
</dbReference>
<dbReference type="InterPro" id="IPR036322">
    <property type="entry name" value="WD40_repeat_dom_sf"/>
</dbReference>
<comment type="caution">
    <text evidence="4">The sequence shown here is derived from an EMBL/GenBank/DDBJ whole genome shotgun (WGS) entry which is preliminary data.</text>
</comment>
<dbReference type="AlphaFoldDB" id="A0AAE0G725"/>
<feature type="repeat" description="WD" evidence="3">
    <location>
        <begin position="129"/>
        <end position="170"/>
    </location>
</feature>
<proteinExistence type="predicted"/>
<dbReference type="PROSITE" id="PS00678">
    <property type="entry name" value="WD_REPEATS_1"/>
    <property type="match status" value="1"/>
</dbReference>
<dbReference type="SUPFAM" id="SSF50978">
    <property type="entry name" value="WD40 repeat-like"/>
    <property type="match status" value="1"/>
</dbReference>